<feature type="region of interest" description="Disordered" evidence="4">
    <location>
        <begin position="187"/>
        <end position="214"/>
    </location>
</feature>
<keyword evidence="6" id="KW-1185">Reference proteome</keyword>
<keyword evidence="2" id="KW-0227">DNA damage</keyword>
<dbReference type="AlphaFoldDB" id="A0A6G2BDE6"/>
<dbReference type="OrthoDB" id="4224887at2"/>
<comment type="similarity">
    <text evidence="1">Belongs to the RAD52 family.</text>
</comment>
<dbReference type="Pfam" id="PF04098">
    <property type="entry name" value="Rad52_Rad22"/>
    <property type="match status" value="1"/>
</dbReference>
<evidence type="ECO:0000256" key="1">
    <source>
        <dbReference type="ARBA" id="ARBA00006638"/>
    </source>
</evidence>
<accession>A0A6G2BDE6</accession>
<dbReference type="RefSeq" id="WP_155071355.1">
    <property type="nucleotide sequence ID" value="NZ_WIXO01000001.1"/>
</dbReference>
<evidence type="ECO:0000313" key="5">
    <source>
        <dbReference type="EMBL" id="MTE20234.1"/>
    </source>
</evidence>
<dbReference type="InterPro" id="IPR041247">
    <property type="entry name" value="Rad52_fam"/>
</dbReference>
<dbReference type="Proteomes" id="UP000473014">
    <property type="component" value="Unassembled WGS sequence"/>
</dbReference>
<dbReference type="GO" id="GO:0006302">
    <property type="term" value="P:double-strand break repair"/>
    <property type="evidence" value="ECO:0007669"/>
    <property type="project" value="UniProtKB-ARBA"/>
</dbReference>
<protein>
    <submittedName>
        <fullName evidence="5">Uncharacterized protein</fullName>
    </submittedName>
</protein>
<feature type="compositionally biased region" description="Low complexity" evidence="4">
    <location>
        <begin position="282"/>
        <end position="307"/>
    </location>
</feature>
<reference evidence="5 6" key="1">
    <citation type="submission" date="2019-11" db="EMBL/GenBank/DDBJ databases">
        <authorList>
            <person name="Yuan L."/>
        </authorList>
    </citation>
    <scope>NUCLEOTIDE SEQUENCE [LARGE SCALE GENOMIC DNA]</scope>
    <source>
        <strain evidence="5 6">TRM43335</strain>
    </source>
</reference>
<dbReference type="Gene3D" id="3.30.390.80">
    <property type="entry name" value="DNA repair protein Rad52/59/22"/>
    <property type="match status" value="1"/>
</dbReference>
<gene>
    <name evidence="5" type="ORF">F0L17_14175</name>
</gene>
<evidence type="ECO:0000313" key="6">
    <source>
        <dbReference type="Proteomes" id="UP000473014"/>
    </source>
</evidence>
<comment type="caution">
    <text evidence="5">The sequence shown here is derived from an EMBL/GenBank/DDBJ whole genome shotgun (WGS) entry which is preliminary data.</text>
</comment>
<evidence type="ECO:0000256" key="3">
    <source>
        <dbReference type="ARBA" id="ARBA00023204"/>
    </source>
</evidence>
<dbReference type="EMBL" id="WIXO01000001">
    <property type="protein sequence ID" value="MTE20234.1"/>
    <property type="molecule type" value="Genomic_DNA"/>
</dbReference>
<keyword evidence="3" id="KW-0234">DNA repair</keyword>
<evidence type="ECO:0000256" key="2">
    <source>
        <dbReference type="ARBA" id="ARBA00022763"/>
    </source>
</evidence>
<dbReference type="SUPFAM" id="SSF54768">
    <property type="entry name" value="dsRNA-binding domain-like"/>
    <property type="match status" value="1"/>
</dbReference>
<evidence type="ECO:0000256" key="4">
    <source>
        <dbReference type="SAM" id="MobiDB-lite"/>
    </source>
</evidence>
<proteinExistence type="inferred from homology"/>
<feature type="region of interest" description="Disordered" evidence="4">
    <location>
        <begin position="282"/>
        <end position="319"/>
    </location>
</feature>
<name>A0A6G2BDE6_9ACTN</name>
<dbReference type="GO" id="GO:0006310">
    <property type="term" value="P:DNA recombination"/>
    <property type="evidence" value="ECO:0007669"/>
    <property type="project" value="UniProtKB-ARBA"/>
</dbReference>
<dbReference type="InterPro" id="IPR042525">
    <property type="entry name" value="Rad52_Rad59_Rad22_sf"/>
</dbReference>
<sequence length="370" mass="39347">MTDTVDPQSLLTKEQLDYLLQGIHPGRVKRDGKGFSHVEAWDIRRTLIRVFGFGGYDVRLTDLELVHQHGEQRRKEYGDPYTAWTVIYRATVQLAVRVGGVVLGTWEGSAVGAGENQPNLADAHDLAIKTAESQALKRAATNLGDQFGLGLYNGGQLNPVVIRSLPHIATVEQPDLPADETVLSDPEDEAAQRAATETGNDAPAADRPPIEPHPQAQAIADGAARQAKTKADVKGTWWGQGAKARVLNSPITAPDTGQPDVLGGYLTRLAATLDQPKIPAQAGALPAPQAATTPPAGQRPAPEAVAALPPPGQHGDPDRTTALKELRDLADTIGLNSLERDFRDNTGTTLGQATADQIRGFTALLTGHTT</sequence>
<organism evidence="5 6">
    <name type="scientific">Streptomyces taklimakanensis</name>
    <dbReference type="NCBI Taxonomy" id="2569853"/>
    <lineage>
        <taxon>Bacteria</taxon>
        <taxon>Bacillati</taxon>
        <taxon>Actinomycetota</taxon>
        <taxon>Actinomycetes</taxon>
        <taxon>Kitasatosporales</taxon>
        <taxon>Streptomycetaceae</taxon>
        <taxon>Streptomyces</taxon>
    </lineage>
</organism>